<keyword evidence="4" id="KW-1185">Reference proteome</keyword>
<dbReference type="OrthoDB" id="10266508at2759"/>
<evidence type="ECO:0000256" key="2">
    <source>
        <dbReference type="ARBA" id="ARBA00023012"/>
    </source>
</evidence>
<comment type="caution">
    <text evidence="3">The sequence shown here is derived from an EMBL/GenBank/DDBJ whole genome shotgun (WGS) entry which is preliminary data.</text>
</comment>
<dbReference type="GO" id="GO:0000160">
    <property type="term" value="P:phosphorelay signal transduction system"/>
    <property type="evidence" value="ECO:0007669"/>
    <property type="project" value="UniProtKB-KW"/>
</dbReference>
<dbReference type="PANTHER" id="PTHR45339:SF1">
    <property type="entry name" value="HYBRID SIGNAL TRANSDUCTION HISTIDINE KINASE J"/>
    <property type="match status" value="1"/>
</dbReference>
<evidence type="ECO:0000313" key="3">
    <source>
        <dbReference type="EMBL" id="KAF5350075.1"/>
    </source>
</evidence>
<keyword evidence="2" id="KW-0902">Two-component regulatory system</keyword>
<keyword evidence="1" id="KW-0597">Phosphoprotein</keyword>
<dbReference type="Gene3D" id="3.40.50.2300">
    <property type="match status" value="1"/>
</dbReference>
<dbReference type="InterPro" id="IPR011006">
    <property type="entry name" value="CheY-like_superfamily"/>
</dbReference>
<dbReference type="PANTHER" id="PTHR45339">
    <property type="entry name" value="HYBRID SIGNAL TRANSDUCTION HISTIDINE KINASE J"/>
    <property type="match status" value="1"/>
</dbReference>
<dbReference type="GO" id="GO:0071474">
    <property type="term" value="P:cellular hyperosmotic response"/>
    <property type="evidence" value="ECO:0007669"/>
    <property type="project" value="TreeGrafter"/>
</dbReference>
<dbReference type="AlphaFoldDB" id="A0A8H5CY52"/>
<dbReference type="SUPFAM" id="SSF52172">
    <property type="entry name" value="CheY-like"/>
    <property type="match status" value="1"/>
</dbReference>
<sequence>MSTVEFAGVDAGIAIANDNPTFHRLDGSMTREYGGKGLVVLPSKTTILFVDTLKKLAAKILEKYGHTAEIAENGSLAVNLYKVQLRQGKPFDITLMDASIPLVCDIEATVLIGSFEIHKGISLISIIALTVHAMIGDRERCL</sequence>
<dbReference type="Proteomes" id="UP000559027">
    <property type="component" value="Unassembled WGS sequence"/>
</dbReference>
<protein>
    <submittedName>
        <fullName evidence="3">Uncharacterized protein</fullName>
    </submittedName>
</protein>
<organism evidence="3 4">
    <name type="scientific">Leucocoprinus leucothites</name>
    <dbReference type="NCBI Taxonomy" id="201217"/>
    <lineage>
        <taxon>Eukaryota</taxon>
        <taxon>Fungi</taxon>
        <taxon>Dikarya</taxon>
        <taxon>Basidiomycota</taxon>
        <taxon>Agaricomycotina</taxon>
        <taxon>Agaricomycetes</taxon>
        <taxon>Agaricomycetidae</taxon>
        <taxon>Agaricales</taxon>
        <taxon>Agaricineae</taxon>
        <taxon>Agaricaceae</taxon>
        <taxon>Leucocoprinus</taxon>
    </lineage>
</organism>
<proteinExistence type="predicted"/>
<reference evidence="3 4" key="1">
    <citation type="journal article" date="2020" name="ISME J.">
        <title>Uncovering the hidden diversity of litter-decomposition mechanisms in mushroom-forming fungi.</title>
        <authorList>
            <person name="Floudas D."/>
            <person name="Bentzer J."/>
            <person name="Ahren D."/>
            <person name="Johansson T."/>
            <person name="Persson P."/>
            <person name="Tunlid A."/>
        </authorList>
    </citation>
    <scope>NUCLEOTIDE SEQUENCE [LARGE SCALE GENOMIC DNA]</scope>
    <source>
        <strain evidence="3 4">CBS 146.42</strain>
    </source>
</reference>
<evidence type="ECO:0000256" key="1">
    <source>
        <dbReference type="ARBA" id="ARBA00022553"/>
    </source>
</evidence>
<gene>
    <name evidence="3" type="ORF">D9756_009270</name>
</gene>
<dbReference type="EMBL" id="JAACJO010000015">
    <property type="protein sequence ID" value="KAF5350075.1"/>
    <property type="molecule type" value="Genomic_DNA"/>
</dbReference>
<dbReference type="GO" id="GO:0004673">
    <property type="term" value="F:protein histidine kinase activity"/>
    <property type="evidence" value="ECO:0007669"/>
    <property type="project" value="TreeGrafter"/>
</dbReference>
<name>A0A8H5CY52_9AGAR</name>
<accession>A0A8H5CY52</accession>
<evidence type="ECO:0000313" key="4">
    <source>
        <dbReference type="Proteomes" id="UP000559027"/>
    </source>
</evidence>